<evidence type="ECO:0000259" key="2">
    <source>
        <dbReference type="Pfam" id="PF13349"/>
    </source>
</evidence>
<feature type="chain" id="PRO_5007831117" description="DUF4097 domain-containing protein" evidence="1">
    <location>
        <begin position="23"/>
        <end position="318"/>
    </location>
</feature>
<accession>A0A161YZZ6</accession>
<feature type="domain" description="DUF4097" evidence="2">
    <location>
        <begin position="38"/>
        <end position="315"/>
    </location>
</feature>
<evidence type="ECO:0000313" key="3">
    <source>
        <dbReference type="EMBL" id="KZN68936.1"/>
    </source>
</evidence>
<organism evidence="3 4">
    <name type="scientific">Pseudoalteromonas luteoviolacea S4060-1</name>
    <dbReference type="NCBI Taxonomy" id="1365257"/>
    <lineage>
        <taxon>Bacteria</taxon>
        <taxon>Pseudomonadati</taxon>
        <taxon>Pseudomonadota</taxon>
        <taxon>Gammaproteobacteria</taxon>
        <taxon>Alteromonadales</taxon>
        <taxon>Pseudoalteromonadaceae</taxon>
        <taxon>Pseudoalteromonas</taxon>
    </lineage>
</organism>
<dbReference type="Pfam" id="PF13349">
    <property type="entry name" value="DUF4097"/>
    <property type="match status" value="1"/>
</dbReference>
<name>A0A161YZZ6_9GAMM</name>
<evidence type="ECO:0000313" key="4">
    <source>
        <dbReference type="Proteomes" id="UP000076661"/>
    </source>
</evidence>
<dbReference type="Proteomes" id="UP000076661">
    <property type="component" value="Unassembled WGS sequence"/>
</dbReference>
<reference evidence="3 4" key="1">
    <citation type="submission" date="2013-07" db="EMBL/GenBank/DDBJ databases">
        <title>Comparative Genomic and Metabolomic Analysis of Twelve Strains of Pseudoalteromonas luteoviolacea.</title>
        <authorList>
            <person name="Vynne N.G."/>
            <person name="Mansson M."/>
            <person name="Gram L."/>
        </authorList>
    </citation>
    <scope>NUCLEOTIDE SEQUENCE [LARGE SCALE GENOMIC DNA]</scope>
    <source>
        <strain evidence="3 4">S4060-1</strain>
    </source>
</reference>
<sequence length="318" mass="34596">MKASVLSPIVLSLAMLPAMVLAGEKIDKEIDIPKDGKVFIENQRGRVVIKTWDQAKFKVEGELDDAAKGYKLASKGSKTEFIVEMPSRVKGWGRQHEGSELTIFMPKQSELVFEGVQVDVEASQLFAGASIKTVNGDIKASQIDGKVRLETVNGDIDGTDLSGRVRYETVNGDIEDVGSAGKLRFNAVNGSIESKTLAQEIRLENVNGEVEFDIAALQELRLNTVNGEIEVRTKKLLPGARLNLESVSGDVDLYFPSDISARFDIDAHAGGKIINELSSDEVKKAKYGPSRELEFNVAGGDADIEIDTVSGRITLKKN</sequence>
<dbReference type="AlphaFoldDB" id="A0A161YZZ6"/>
<keyword evidence="1" id="KW-0732">Signal</keyword>
<gene>
    <name evidence="3" type="ORF">N478_13515</name>
</gene>
<evidence type="ECO:0000256" key="1">
    <source>
        <dbReference type="SAM" id="SignalP"/>
    </source>
</evidence>
<protein>
    <recommendedName>
        <fullName evidence="2">DUF4097 domain-containing protein</fullName>
    </recommendedName>
</protein>
<dbReference type="EMBL" id="AUXX01000007">
    <property type="protein sequence ID" value="KZN68936.1"/>
    <property type="molecule type" value="Genomic_DNA"/>
</dbReference>
<dbReference type="InterPro" id="IPR025164">
    <property type="entry name" value="Toastrack_DUF4097"/>
</dbReference>
<feature type="signal peptide" evidence="1">
    <location>
        <begin position="1"/>
        <end position="22"/>
    </location>
</feature>
<proteinExistence type="predicted"/>
<dbReference type="PATRIC" id="fig|1365257.3.peg.1104"/>
<comment type="caution">
    <text evidence="3">The sequence shown here is derived from an EMBL/GenBank/DDBJ whole genome shotgun (WGS) entry which is preliminary data.</text>
</comment>